<evidence type="ECO:0000313" key="7">
    <source>
        <dbReference type="EnsemblProtists" id="EOD26252"/>
    </source>
</evidence>
<reference evidence="8" key="1">
    <citation type="journal article" date="2013" name="Nature">
        <title>Pan genome of the phytoplankton Emiliania underpins its global distribution.</title>
        <authorList>
            <person name="Read B.A."/>
            <person name="Kegel J."/>
            <person name="Klute M.J."/>
            <person name="Kuo A."/>
            <person name="Lefebvre S.C."/>
            <person name="Maumus F."/>
            <person name="Mayer C."/>
            <person name="Miller J."/>
            <person name="Monier A."/>
            <person name="Salamov A."/>
            <person name="Young J."/>
            <person name="Aguilar M."/>
            <person name="Claverie J.M."/>
            <person name="Frickenhaus S."/>
            <person name="Gonzalez K."/>
            <person name="Herman E.K."/>
            <person name="Lin Y.C."/>
            <person name="Napier J."/>
            <person name="Ogata H."/>
            <person name="Sarno A.F."/>
            <person name="Shmutz J."/>
            <person name="Schroeder D."/>
            <person name="de Vargas C."/>
            <person name="Verret F."/>
            <person name="von Dassow P."/>
            <person name="Valentin K."/>
            <person name="Van de Peer Y."/>
            <person name="Wheeler G."/>
            <person name="Dacks J.B."/>
            <person name="Delwiche C.F."/>
            <person name="Dyhrman S.T."/>
            <person name="Glockner G."/>
            <person name="John U."/>
            <person name="Richards T."/>
            <person name="Worden A.Z."/>
            <person name="Zhang X."/>
            <person name="Grigoriev I.V."/>
            <person name="Allen A.E."/>
            <person name="Bidle K."/>
            <person name="Borodovsky M."/>
            <person name="Bowler C."/>
            <person name="Brownlee C."/>
            <person name="Cock J.M."/>
            <person name="Elias M."/>
            <person name="Gladyshev V.N."/>
            <person name="Groth M."/>
            <person name="Guda C."/>
            <person name="Hadaegh A."/>
            <person name="Iglesias-Rodriguez M.D."/>
            <person name="Jenkins J."/>
            <person name="Jones B.M."/>
            <person name="Lawson T."/>
            <person name="Leese F."/>
            <person name="Lindquist E."/>
            <person name="Lobanov A."/>
            <person name="Lomsadze A."/>
            <person name="Malik S.B."/>
            <person name="Marsh M.E."/>
            <person name="Mackinder L."/>
            <person name="Mock T."/>
            <person name="Mueller-Roeber B."/>
            <person name="Pagarete A."/>
            <person name="Parker M."/>
            <person name="Probert I."/>
            <person name="Quesneville H."/>
            <person name="Raines C."/>
            <person name="Rensing S.A."/>
            <person name="Riano-Pachon D.M."/>
            <person name="Richier S."/>
            <person name="Rokitta S."/>
            <person name="Shiraiwa Y."/>
            <person name="Soanes D.M."/>
            <person name="van der Giezen M."/>
            <person name="Wahlund T.M."/>
            <person name="Williams B."/>
            <person name="Wilson W."/>
            <person name="Wolfe G."/>
            <person name="Wurch L.L."/>
        </authorList>
    </citation>
    <scope>NUCLEOTIDE SEQUENCE</scope>
</reference>
<dbReference type="PANTHER" id="PTHR22950">
    <property type="entry name" value="AMINO ACID TRANSPORTER"/>
    <property type="match status" value="1"/>
</dbReference>
<dbReference type="PaxDb" id="2903-EOD26252"/>
<evidence type="ECO:0000256" key="5">
    <source>
        <dbReference type="SAM" id="Phobius"/>
    </source>
</evidence>
<keyword evidence="4 5" id="KW-0472">Membrane</keyword>
<dbReference type="Proteomes" id="UP000013827">
    <property type="component" value="Unassembled WGS sequence"/>
</dbReference>
<comment type="subcellular location">
    <subcellularLocation>
        <location evidence="1">Membrane</location>
        <topology evidence="1">Multi-pass membrane protein</topology>
    </subcellularLocation>
</comment>
<dbReference type="InterPro" id="IPR013057">
    <property type="entry name" value="AA_transpt_TM"/>
</dbReference>
<evidence type="ECO:0000256" key="3">
    <source>
        <dbReference type="ARBA" id="ARBA00022989"/>
    </source>
</evidence>
<dbReference type="Pfam" id="PF01490">
    <property type="entry name" value="Aa_trans"/>
    <property type="match status" value="1"/>
</dbReference>
<feature type="transmembrane region" description="Helical" evidence="5">
    <location>
        <begin position="43"/>
        <end position="61"/>
    </location>
</feature>
<keyword evidence="8" id="KW-1185">Reference proteome</keyword>
<feature type="transmembrane region" description="Helical" evidence="5">
    <location>
        <begin position="179"/>
        <end position="201"/>
    </location>
</feature>
<dbReference type="OMA" id="MEVAGEM"/>
<dbReference type="PANTHER" id="PTHR22950:SF702">
    <property type="entry name" value="AMINO ACID TRANSPORTER PROTEIN"/>
    <property type="match status" value="1"/>
</dbReference>
<feature type="transmembrane region" description="Helical" evidence="5">
    <location>
        <begin position="221"/>
        <end position="240"/>
    </location>
</feature>
<feature type="domain" description="Amino acid transporter transmembrane" evidence="6">
    <location>
        <begin position="35"/>
        <end position="396"/>
    </location>
</feature>
<dbReference type="GeneID" id="17271797"/>
<sequence>MSRVLDGVITRESAAELDAAPGTLLGGASSAPPRQASLLSGSLNLLNTIVGGGILALPFAFRSSGLVAGVLSQLVFGGMSWHGCMLLLRAARRAEPAKATYEDLARVALGRPGWLAYHGCAFVNCFGSCVSYVIVAGDPPPLYAYAGLSIGRPPLLLLAVGLVIFPLASLRDISSLRFASGAAIAIYAVFVIALLCLWADGPPPQQPPSAFKSSVAGYVRAVPICAFAFMCQTSLFPIYGETDQPTPSRMRRLTGAALWPPPSRFRCAAFAAAGSLYVLTGVAAYCHFGEDLRGNVLLNLAALPSPAIRAVRLAFATSICLTYPCLHFAARCSLDQLLFRERRAGRRVPLTLAIVGSSLLLALVVERVEVVFGFTGAAASTALSFGLPAAIDLRLGRAAALRERAGSWALLLVGSGLGAVSLANHARDVILEASAAAPVAAAARRVW</sequence>
<feature type="transmembrane region" description="Helical" evidence="5">
    <location>
        <begin position="347"/>
        <end position="365"/>
    </location>
</feature>
<dbReference type="RefSeq" id="XP_005778681.1">
    <property type="nucleotide sequence ID" value="XM_005778624.1"/>
</dbReference>
<evidence type="ECO:0000313" key="8">
    <source>
        <dbReference type="Proteomes" id="UP000013827"/>
    </source>
</evidence>
<proteinExistence type="predicted"/>
<evidence type="ECO:0000256" key="1">
    <source>
        <dbReference type="ARBA" id="ARBA00004141"/>
    </source>
</evidence>
<feature type="transmembrane region" description="Helical" evidence="5">
    <location>
        <begin position="114"/>
        <end position="136"/>
    </location>
</feature>
<dbReference type="HOGENOM" id="CLU_009020_0_0_1"/>
<dbReference type="GO" id="GO:0015179">
    <property type="term" value="F:L-amino acid transmembrane transporter activity"/>
    <property type="evidence" value="ECO:0007669"/>
    <property type="project" value="TreeGrafter"/>
</dbReference>
<evidence type="ECO:0000256" key="2">
    <source>
        <dbReference type="ARBA" id="ARBA00022692"/>
    </source>
</evidence>
<keyword evidence="2 5" id="KW-0812">Transmembrane</keyword>
<feature type="transmembrane region" description="Helical" evidence="5">
    <location>
        <begin position="67"/>
        <end position="88"/>
    </location>
</feature>
<dbReference type="GO" id="GO:0016020">
    <property type="term" value="C:membrane"/>
    <property type="evidence" value="ECO:0007669"/>
    <property type="project" value="UniProtKB-SubCell"/>
</dbReference>
<evidence type="ECO:0000259" key="6">
    <source>
        <dbReference type="Pfam" id="PF01490"/>
    </source>
</evidence>
<evidence type="ECO:0000256" key="4">
    <source>
        <dbReference type="ARBA" id="ARBA00023136"/>
    </source>
</evidence>
<dbReference type="AlphaFoldDB" id="A0A0D3JRW7"/>
<dbReference type="eggNOG" id="KOG1305">
    <property type="taxonomic scope" value="Eukaryota"/>
</dbReference>
<accession>A0A0D3JRW7</accession>
<dbReference type="EnsemblProtists" id="EOD26252">
    <property type="protein sequence ID" value="EOD26252"/>
    <property type="gene ID" value="EMIHUDRAFT_457373"/>
</dbReference>
<reference evidence="7" key="2">
    <citation type="submission" date="2024-10" db="UniProtKB">
        <authorList>
            <consortium name="EnsemblProtists"/>
        </authorList>
    </citation>
    <scope>IDENTIFICATION</scope>
</reference>
<dbReference type="STRING" id="2903.R1CUA1"/>
<keyword evidence="3 5" id="KW-1133">Transmembrane helix</keyword>
<feature type="transmembrane region" description="Helical" evidence="5">
    <location>
        <begin position="142"/>
        <end position="167"/>
    </location>
</feature>
<dbReference type="KEGG" id="ehx:EMIHUDRAFT_457373"/>
<organism evidence="7 8">
    <name type="scientific">Emiliania huxleyi (strain CCMP1516)</name>
    <dbReference type="NCBI Taxonomy" id="280463"/>
    <lineage>
        <taxon>Eukaryota</taxon>
        <taxon>Haptista</taxon>
        <taxon>Haptophyta</taxon>
        <taxon>Prymnesiophyceae</taxon>
        <taxon>Isochrysidales</taxon>
        <taxon>Noelaerhabdaceae</taxon>
        <taxon>Emiliania</taxon>
    </lineage>
</organism>
<name>A0A0D3JRW7_EMIH1</name>
<protein>
    <recommendedName>
        <fullName evidence="6">Amino acid transporter transmembrane domain-containing protein</fullName>
    </recommendedName>
</protein>
<feature type="transmembrane region" description="Helical" evidence="5">
    <location>
        <begin position="371"/>
        <end position="393"/>
    </location>
</feature>